<dbReference type="KEGG" id="haz:A9404_04090"/>
<dbReference type="AlphaFoldDB" id="A0A191ZFM3"/>
<evidence type="ECO:0000256" key="5">
    <source>
        <dbReference type="ARBA" id="ARBA00022759"/>
    </source>
</evidence>
<evidence type="ECO:0000313" key="9">
    <source>
        <dbReference type="EMBL" id="ANJ66668.1"/>
    </source>
</evidence>
<dbReference type="GO" id="GO:0004521">
    <property type="term" value="F:RNA endonuclease activity"/>
    <property type="evidence" value="ECO:0007669"/>
    <property type="project" value="InterPro"/>
</dbReference>
<name>A0A191ZFM3_9GAMM</name>
<keyword evidence="5" id="KW-0255">Endonuclease</keyword>
<evidence type="ECO:0000313" key="10">
    <source>
        <dbReference type="Proteomes" id="UP000078596"/>
    </source>
</evidence>
<dbReference type="InterPro" id="IPR021127">
    <property type="entry name" value="CRISPR_associated_Cas2"/>
</dbReference>
<protein>
    <submittedName>
        <fullName evidence="9">Uncharacterized protein</fullName>
    </submittedName>
</protein>
<dbReference type="STRING" id="1860122.A9404_04090"/>
<dbReference type="InterPro" id="IPR019199">
    <property type="entry name" value="Virulence_VapD/CRISPR_Cas2"/>
</dbReference>
<dbReference type="EMBL" id="CP016027">
    <property type="protein sequence ID" value="ANJ66668.1"/>
    <property type="molecule type" value="Genomic_DNA"/>
</dbReference>
<evidence type="ECO:0000256" key="6">
    <source>
        <dbReference type="ARBA" id="ARBA00022801"/>
    </source>
</evidence>
<evidence type="ECO:0000256" key="2">
    <source>
        <dbReference type="ARBA" id="ARBA00009959"/>
    </source>
</evidence>
<keyword evidence="7" id="KW-0460">Magnesium</keyword>
<keyword evidence="8" id="KW-0051">Antiviral defense</keyword>
<dbReference type="CDD" id="cd09725">
    <property type="entry name" value="Cas2_I_II_III"/>
    <property type="match status" value="1"/>
</dbReference>
<keyword evidence="10" id="KW-1185">Reference proteome</keyword>
<dbReference type="RefSeq" id="WP_066098922.1">
    <property type="nucleotide sequence ID" value="NZ_CP016027.1"/>
</dbReference>
<accession>A0A191ZFM3</accession>
<evidence type="ECO:0000256" key="7">
    <source>
        <dbReference type="ARBA" id="ARBA00022842"/>
    </source>
</evidence>
<keyword evidence="6" id="KW-0378">Hydrolase</keyword>
<evidence type="ECO:0000256" key="4">
    <source>
        <dbReference type="ARBA" id="ARBA00022723"/>
    </source>
</evidence>
<gene>
    <name evidence="9" type="ORF">A9404_04090</name>
</gene>
<reference evidence="9 10" key="1">
    <citation type="submission" date="2016-06" db="EMBL/GenBank/DDBJ databases">
        <title>Insight into the functional genes involving in sulfur oxidation in Pearl River water.</title>
        <authorList>
            <person name="Luo J."/>
            <person name="Tan X."/>
            <person name="Lin W."/>
        </authorList>
    </citation>
    <scope>NUCLEOTIDE SEQUENCE [LARGE SCALE GENOMIC DNA]</scope>
    <source>
        <strain evidence="9 10">LS2</strain>
    </source>
</reference>
<organism evidence="9 10">
    <name type="scientific">Halothiobacillus diazotrophicus</name>
    <dbReference type="NCBI Taxonomy" id="1860122"/>
    <lineage>
        <taxon>Bacteria</taxon>
        <taxon>Pseudomonadati</taxon>
        <taxon>Pseudomonadota</taxon>
        <taxon>Gammaproteobacteria</taxon>
        <taxon>Chromatiales</taxon>
        <taxon>Halothiobacillaceae</taxon>
        <taxon>Halothiobacillus</taxon>
    </lineage>
</organism>
<dbReference type="GO" id="GO:0051607">
    <property type="term" value="P:defense response to virus"/>
    <property type="evidence" value="ECO:0007669"/>
    <property type="project" value="UniProtKB-KW"/>
</dbReference>
<evidence type="ECO:0000256" key="3">
    <source>
        <dbReference type="ARBA" id="ARBA00022722"/>
    </source>
</evidence>
<dbReference type="GO" id="GO:0016787">
    <property type="term" value="F:hydrolase activity"/>
    <property type="evidence" value="ECO:0007669"/>
    <property type="project" value="UniProtKB-KW"/>
</dbReference>
<dbReference type="Pfam" id="PF09827">
    <property type="entry name" value="CRISPR_Cas2"/>
    <property type="match status" value="1"/>
</dbReference>
<dbReference type="Gene3D" id="3.30.70.240">
    <property type="match status" value="1"/>
</dbReference>
<evidence type="ECO:0000256" key="8">
    <source>
        <dbReference type="ARBA" id="ARBA00023118"/>
    </source>
</evidence>
<dbReference type="Proteomes" id="UP000078596">
    <property type="component" value="Chromosome"/>
</dbReference>
<comment type="similarity">
    <text evidence="2">Belongs to the CRISPR-associated endoribonuclease Cas2 protein family.</text>
</comment>
<evidence type="ECO:0000256" key="1">
    <source>
        <dbReference type="ARBA" id="ARBA00001946"/>
    </source>
</evidence>
<keyword evidence="4" id="KW-0479">Metal-binding</keyword>
<proteinExistence type="inferred from homology"/>
<dbReference type="GO" id="GO:0046872">
    <property type="term" value="F:metal ion binding"/>
    <property type="evidence" value="ECO:0007669"/>
    <property type="project" value="UniProtKB-KW"/>
</dbReference>
<sequence length="129" mass="14428">MSDSTTRRWYLLCYDISNARRLNRVHRVVSRQALAVQRSVYLFWGDDLSLSVLLASLRSRLAWEDDLRCYPVPDPIEIRSSRELPVAAGSGQDELASMLLDDRGGDLLGGLPQWTGFTLAGSISDVACR</sequence>
<keyword evidence="3" id="KW-0540">Nuclease</keyword>
<dbReference type="SUPFAM" id="SSF143430">
    <property type="entry name" value="TTP0101/SSO1404-like"/>
    <property type="match status" value="1"/>
</dbReference>
<dbReference type="GO" id="GO:0043571">
    <property type="term" value="P:maintenance of CRISPR repeat elements"/>
    <property type="evidence" value="ECO:0007669"/>
    <property type="project" value="InterPro"/>
</dbReference>
<comment type="cofactor">
    <cofactor evidence="1">
        <name>Mg(2+)</name>
        <dbReference type="ChEBI" id="CHEBI:18420"/>
    </cofactor>
</comment>